<name>A0A1G1KRH8_9BACT</name>
<dbReference type="GO" id="GO:0005737">
    <property type="term" value="C:cytoplasm"/>
    <property type="evidence" value="ECO:0007669"/>
    <property type="project" value="UniProtKB-SubCell"/>
</dbReference>
<dbReference type="InterPro" id="IPR014039">
    <property type="entry name" value="Transl_elong_EFTs/EF1B_dimer"/>
</dbReference>
<dbReference type="PROSITE" id="PS01126">
    <property type="entry name" value="EF_TS_1"/>
    <property type="match status" value="1"/>
</dbReference>
<evidence type="ECO:0000256" key="6">
    <source>
        <dbReference type="RuleBase" id="RU000642"/>
    </source>
</evidence>
<evidence type="ECO:0000313" key="9">
    <source>
        <dbReference type="EMBL" id="OGW95497.1"/>
    </source>
</evidence>
<dbReference type="Proteomes" id="UP000178187">
    <property type="component" value="Unassembled WGS sequence"/>
</dbReference>
<feature type="region of interest" description="Involved in Mg(2+) ion dislocation from EF-Tu" evidence="5">
    <location>
        <begin position="81"/>
        <end position="84"/>
    </location>
</feature>
<evidence type="ECO:0000256" key="3">
    <source>
        <dbReference type="ARBA" id="ARBA00022768"/>
    </source>
</evidence>
<dbReference type="AlphaFoldDB" id="A0A1G1KRH8"/>
<evidence type="ECO:0000313" key="10">
    <source>
        <dbReference type="Proteomes" id="UP000178187"/>
    </source>
</evidence>
<sequence>MADDVLLVKELRESTGAGIMDCKRALAEAKGNIGTARDLLRKQGLATAQKKAGRVAKEGQVFSYIHFGGKIGVMVEINCETDFVARNSEFQGFGANVAMQIAAAHPLVVSSENLPAEWLSKEKEIFRDQVKDKPAQIQDKIIQGKIEKQYEDVCLLNQKFIRDDSKLIKDLLTELISKLGENIIIRRFHRFEVGAE</sequence>
<keyword evidence="3 5" id="KW-0251">Elongation factor</keyword>
<organism evidence="9 10">
    <name type="scientific">Candidatus Danuiimicrobium aquiferis</name>
    <dbReference type="NCBI Taxonomy" id="1801832"/>
    <lineage>
        <taxon>Bacteria</taxon>
        <taxon>Pseudomonadati</taxon>
        <taxon>Candidatus Omnitrophota</taxon>
        <taxon>Candidatus Danuiimicrobium</taxon>
    </lineage>
</organism>
<evidence type="ECO:0000256" key="5">
    <source>
        <dbReference type="HAMAP-Rule" id="MF_00050"/>
    </source>
</evidence>
<dbReference type="InterPro" id="IPR036402">
    <property type="entry name" value="EF-Ts_dimer_sf"/>
</dbReference>
<dbReference type="Gene3D" id="1.10.286.20">
    <property type="match status" value="1"/>
</dbReference>
<dbReference type="SUPFAM" id="SSF46934">
    <property type="entry name" value="UBA-like"/>
    <property type="match status" value="1"/>
</dbReference>
<gene>
    <name evidence="5" type="primary">tsf</name>
    <name evidence="9" type="ORF">A3G33_06640</name>
</gene>
<dbReference type="InterPro" id="IPR018101">
    <property type="entry name" value="Transl_elong_Ts_CS"/>
</dbReference>
<dbReference type="FunFam" id="1.10.8.10:FF:000001">
    <property type="entry name" value="Elongation factor Ts"/>
    <property type="match status" value="1"/>
</dbReference>
<dbReference type="CDD" id="cd14275">
    <property type="entry name" value="UBA_EF-Ts"/>
    <property type="match status" value="1"/>
</dbReference>
<proteinExistence type="inferred from homology"/>
<evidence type="ECO:0000256" key="2">
    <source>
        <dbReference type="ARBA" id="ARBA00016956"/>
    </source>
</evidence>
<evidence type="ECO:0000256" key="7">
    <source>
        <dbReference type="RuleBase" id="RU000643"/>
    </source>
</evidence>
<dbReference type="PANTHER" id="PTHR11741:SF0">
    <property type="entry name" value="ELONGATION FACTOR TS, MITOCHONDRIAL"/>
    <property type="match status" value="1"/>
</dbReference>
<protein>
    <recommendedName>
        <fullName evidence="2 5">Elongation factor Ts</fullName>
        <shortName evidence="5">EF-Ts</shortName>
    </recommendedName>
</protein>
<dbReference type="Pfam" id="PF00889">
    <property type="entry name" value="EF_TS"/>
    <property type="match status" value="1"/>
</dbReference>
<dbReference type="InterPro" id="IPR001816">
    <property type="entry name" value="Transl_elong_EFTs/EF1B"/>
</dbReference>
<dbReference type="EMBL" id="MHFR01000062">
    <property type="protein sequence ID" value="OGW95497.1"/>
    <property type="molecule type" value="Genomic_DNA"/>
</dbReference>
<evidence type="ECO:0000256" key="4">
    <source>
        <dbReference type="ARBA" id="ARBA00022917"/>
    </source>
</evidence>
<reference evidence="9 10" key="1">
    <citation type="journal article" date="2016" name="Nat. Commun.">
        <title>Thousands of microbial genomes shed light on interconnected biogeochemical processes in an aquifer system.</title>
        <authorList>
            <person name="Anantharaman K."/>
            <person name="Brown C.T."/>
            <person name="Hug L.A."/>
            <person name="Sharon I."/>
            <person name="Castelle C.J."/>
            <person name="Probst A.J."/>
            <person name="Thomas B.C."/>
            <person name="Singh A."/>
            <person name="Wilkins M.J."/>
            <person name="Karaoz U."/>
            <person name="Brodie E.L."/>
            <person name="Williams K.H."/>
            <person name="Hubbard S.S."/>
            <person name="Banfield J.F."/>
        </authorList>
    </citation>
    <scope>NUCLEOTIDE SEQUENCE [LARGE SCALE GENOMIC DNA]</scope>
</reference>
<dbReference type="Gene3D" id="1.10.8.10">
    <property type="entry name" value="DNA helicase RuvA subunit, C-terminal domain"/>
    <property type="match status" value="1"/>
</dbReference>
<dbReference type="PANTHER" id="PTHR11741">
    <property type="entry name" value="ELONGATION FACTOR TS"/>
    <property type="match status" value="1"/>
</dbReference>
<dbReference type="NCBIfam" id="TIGR00116">
    <property type="entry name" value="tsf"/>
    <property type="match status" value="1"/>
</dbReference>
<evidence type="ECO:0000259" key="8">
    <source>
        <dbReference type="Pfam" id="PF00889"/>
    </source>
</evidence>
<comment type="subcellular location">
    <subcellularLocation>
        <location evidence="5 7">Cytoplasm</location>
    </subcellularLocation>
</comment>
<feature type="domain" description="Translation elongation factor EFTs/EF1B dimerisation" evidence="8">
    <location>
        <begin position="52"/>
        <end position="194"/>
    </location>
</feature>
<dbReference type="SUPFAM" id="SSF54713">
    <property type="entry name" value="Elongation factor Ts (EF-Ts), dimerisation domain"/>
    <property type="match status" value="1"/>
</dbReference>
<dbReference type="Gene3D" id="3.30.479.20">
    <property type="entry name" value="Elongation factor Ts, dimerisation domain"/>
    <property type="match status" value="1"/>
</dbReference>
<dbReference type="HAMAP" id="MF_00050">
    <property type="entry name" value="EF_Ts"/>
    <property type="match status" value="1"/>
</dbReference>
<accession>A0A1G1KRH8</accession>
<comment type="similarity">
    <text evidence="1 5 6">Belongs to the EF-Ts family.</text>
</comment>
<keyword evidence="5" id="KW-0963">Cytoplasm</keyword>
<dbReference type="PROSITE" id="PS01127">
    <property type="entry name" value="EF_TS_2"/>
    <property type="match status" value="1"/>
</dbReference>
<dbReference type="InterPro" id="IPR009060">
    <property type="entry name" value="UBA-like_sf"/>
</dbReference>
<evidence type="ECO:0000256" key="1">
    <source>
        <dbReference type="ARBA" id="ARBA00005532"/>
    </source>
</evidence>
<comment type="caution">
    <text evidence="9">The sequence shown here is derived from an EMBL/GenBank/DDBJ whole genome shotgun (WGS) entry which is preliminary data.</text>
</comment>
<comment type="function">
    <text evidence="5 6">Associates with the EF-Tu.GDP complex and induces the exchange of GDP to GTP. It remains bound to the aminoacyl-tRNA.EF-Tu.GTP complex up to the GTP hydrolysis stage on the ribosome.</text>
</comment>
<keyword evidence="4 5" id="KW-0648">Protein biosynthesis</keyword>
<dbReference type="GO" id="GO:0003746">
    <property type="term" value="F:translation elongation factor activity"/>
    <property type="evidence" value="ECO:0007669"/>
    <property type="project" value="UniProtKB-UniRule"/>
</dbReference>